<feature type="region of interest" description="Disordered" evidence="1">
    <location>
        <begin position="21"/>
        <end position="41"/>
    </location>
</feature>
<feature type="compositionally biased region" description="Acidic residues" evidence="1">
    <location>
        <begin position="224"/>
        <end position="244"/>
    </location>
</feature>
<reference evidence="2" key="1">
    <citation type="submission" date="2022-08" db="EMBL/GenBank/DDBJ databases">
        <title>A Global Phylogenomic Analysis of the Shiitake Genus Lentinula.</title>
        <authorList>
            <consortium name="DOE Joint Genome Institute"/>
            <person name="Sierra-Patev S."/>
            <person name="Min B."/>
            <person name="Naranjo-Ortiz M."/>
            <person name="Looney B."/>
            <person name="Konkel Z."/>
            <person name="Slot J.C."/>
            <person name="Sakamoto Y."/>
            <person name="Steenwyk J.L."/>
            <person name="Rokas A."/>
            <person name="Carro J."/>
            <person name="Camarero S."/>
            <person name="Ferreira P."/>
            <person name="Molpeceres G."/>
            <person name="Ruiz-Duenas F.J."/>
            <person name="Serrano A."/>
            <person name="Henrissat B."/>
            <person name="Drula E."/>
            <person name="Hughes K.W."/>
            <person name="Mata J.L."/>
            <person name="Ishikawa N.K."/>
            <person name="Vargas-Isla R."/>
            <person name="Ushijima S."/>
            <person name="Smith C.A."/>
            <person name="Ahrendt S."/>
            <person name="Andreopoulos W."/>
            <person name="He G."/>
            <person name="Labutti K."/>
            <person name="Lipzen A."/>
            <person name="Ng V."/>
            <person name="Riley R."/>
            <person name="Sandor L."/>
            <person name="Barry K."/>
            <person name="Martinez A.T."/>
            <person name="Xiao Y."/>
            <person name="Gibbons J.G."/>
            <person name="Terashima K."/>
            <person name="Grigoriev I.V."/>
            <person name="Hibbett D.S."/>
        </authorList>
    </citation>
    <scope>NUCLEOTIDE SEQUENCE</scope>
    <source>
        <strain evidence="2">JLM2183</strain>
    </source>
</reference>
<accession>A0A9W9A191</accession>
<name>A0A9W9A191_9AGAR</name>
<comment type="caution">
    <text evidence="2">The sequence shown here is derived from an EMBL/GenBank/DDBJ whole genome shotgun (WGS) entry which is preliminary data.</text>
</comment>
<evidence type="ECO:0000256" key="1">
    <source>
        <dbReference type="SAM" id="MobiDB-lite"/>
    </source>
</evidence>
<dbReference type="Proteomes" id="UP001150266">
    <property type="component" value="Unassembled WGS sequence"/>
</dbReference>
<keyword evidence="3" id="KW-1185">Reference proteome</keyword>
<protein>
    <submittedName>
        <fullName evidence="2">Uncharacterized protein</fullName>
    </submittedName>
</protein>
<dbReference type="OrthoDB" id="2917041at2759"/>
<dbReference type="EMBL" id="JAOTPV010000021">
    <property type="protein sequence ID" value="KAJ4472053.1"/>
    <property type="molecule type" value="Genomic_DNA"/>
</dbReference>
<evidence type="ECO:0000313" key="3">
    <source>
        <dbReference type="Proteomes" id="UP001150266"/>
    </source>
</evidence>
<gene>
    <name evidence="2" type="ORF">J3R30DRAFT_3407574</name>
</gene>
<organism evidence="2 3">
    <name type="scientific">Lentinula aciculospora</name>
    <dbReference type="NCBI Taxonomy" id="153920"/>
    <lineage>
        <taxon>Eukaryota</taxon>
        <taxon>Fungi</taxon>
        <taxon>Dikarya</taxon>
        <taxon>Basidiomycota</taxon>
        <taxon>Agaricomycotina</taxon>
        <taxon>Agaricomycetes</taxon>
        <taxon>Agaricomycetidae</taxon>
        <taxon>Agaricales</taxon>
        <taxon>Marasmiineae</taxon>
        <taxon>Omphalotaceae</taxon>
        <taxon>Lentinula</taxon>
    </lineage>
</organism>
<feature type="region of interest" description="Disordered" evidence="1">
    <location>
        <begin position="131"/>
        <end position="244"/>
    </location>
</feature>
<feature type="compositionally biased region" description="Basic and acidic residues" evidence="1">
    <location>
        <begin position="164"/>
        <end position="176"/>
    </location>
</feature>
<sequence>MPVQQMSNMFAYYLEHQQVAMESKSQQETEGDMEVDDIQAGPSSTPFFVRSELQELTTTSASFLVDHGPMKSILKPPIFQPAKLSPRKSTSRYTNLIKRPSEGRDAARKEDLIVVQAGAVISNLYAMRTNKQMQGSEEKAKNRGKGKKRLMGDGKAKLKKRNDRIKDGNEGKKVEYNKAVTAWEAERDRAKAEKRRAQWIKPMWRGGYQPENLLPRPKKTAADADADNDGDEEESEDDEDDSER</sequence>
<dbReference type="AlphaFoldDB" id="A0A9W9A191"/>
<proteinExistence type="predicted"/>
<evidence type="ECO:0000313" key="2">
    <source>
        <dbReference type="EMBL" id="KAJ4472053.1"/>
    </source>
</evidence>